<feature type="domain" description="TIR" evidence="6">
    <location>
        <begin position="58"/>
        <end position="215"/>
    </location>
</feature>
<evidence type="ECO:0000313" key="7">
    <source>
        <dbReference type="EnsemblPlants" id="QL07p006348:mrna"/>
    </source>
</evidence>
<dbReference type="AlphaFoldDB" id="A0A7N2M259"/>
<dbReference type="GO" id="GO:0006952">
    <property type="term" value="P:defense response"/>
    <property type="evidence" value="ECO:0007669"/>
    <property type="project" value="UniProtKB-KW"/>
</dbReference>
<dbReference type="PANTHER" id="PTHR11017:SF559">
    <property type="entry name" value="DISEASE RESISTANCE PROTEIN CHL1"/>
    <property type="match status" value="1"/>
</dbReference>
<dbReference type="EnsemblPlants" id="QL07p006348:mrna">
    <property type="protein sequence ID" value="QL07p006348:mrna"/>
    <property type="gene ID" value="QL07p006348"/>
</dbReference>
<sequence>MNAVDPHHSAIAKTTREKKGTRESKKDPLFLMALIDMETALLSFPSSSSYSSSSTGRWKYDVFISFRGEDNRNTFADLLYDAFKREGIIAFKDNEKLEKGKTISPELSNAIEKSRYAVVIFSKNYASLTWCLNELVKIVQCEKEKVWPVFYDVESSDVRKQKGTFEHDFIKHEQNFNEDWVKMWRVALSQVGEIVGWPVINRPWSQVIRSIVRVISHKLNDDTFSDIDEGLIGLDSRVLELESCLNVGSNDVRFIGIWAMGGMGKTTLASVVYHMVSKEFEACSFIADVRELSEKHGLVFLQQKLVSDILKETDLKVKDTLDGICVIKNRFRHKKILLVLDDVHESDQLDMLARKHDWFGPGSRIIITTRDEHVLKEHEVNQIYEVKGLNGEHALHLFCLKAFKSKHVPDDYLKLSKDFLNYAGGLPLALKVFGSFLYGKSIVDWKNAIERLKEFPNEKISEVLQISFDGLHDLEKETFLYIACIFNHEKKDDVVQILNVLGLHAGIGLNELIDKSLLKIMDEDIVWMHDLLVKMGRHIVFREYPNDPGRHSRLWHYEDIDKVLKRNKGTGAIQAIDISGIHQAAKEARWNLDAFSKMDNLRFLRIRNVCLQHGPKRLPNDLRILDWSNYPSKSLPSSFQADELVQLCLQHSKIEQLSIRIKSFDKLKIIDLANSLNLTKTPNFTRVPNLEKLVLERCKNLEKLDPSIGVLKKLILLNLRQCEKLHYLPDEFEMESLVILDLSGCLNVKKIPKFVGNMKYLQHLSLNCTAIRELPSSVEHLVGLTSLTLKACKNLERLPITICSLKLLIELDLSGCSKFDNLPEDLGNAKSLKVLNLNGTAIKELPSSIGRLIGLISLRLIDCKNLVCLPNSICSLKLLECLDLFGCSKVENLPKNLGNVEGLKVLNLSETCIKELPSSIEHLTSLTSLTLRDCKNLVCLPNTICSLKLLECLDLFGCSKVENLPKNLGNVEGLKVLNLIGTAIKEVPSSIALLKNLKKLNIHRFNETSTSFYSLPNIIGRLSSLTYVDLSGSNFLSLPDIIGRLSSLTYLDQSGSNLDSLHDNIGAWVSQTWRSICLSNSRRPQLPSLTLTLSETLSTDMRDHFNLLNNDRYQLRLFDRGKHCWGSPLGLVVTLSLDYETHLLHMTIGSGKGTQEWHMEAIMRITLTWHRGLSNAFHTVPLYFDFSNTIGLIEVPDFYGGQIQLGILVCKQRQS</sequence>
<dbReference type="PRINTS" id="PR00364">
    <property type="entry name" value="DISEASERSIST"/>
</dbReference>
<dbReference type="PANTHER" id="PTHR11017">
    <property type="entry name" value="LEUCINE-RICH REPEAT-CONTAINING PROTEIN"/>
    <property type="match status" value="1"/>
</dbReference>
<dbReference type="InterPro" id="IPR000157">
    <property type="entry name" value="TIR_dom"/>
</dbReference>
<dbReference type="GO" id="GO:0051707">
    <property type="term" value="P:response to other organism"/>
    <property type="evidence" value="ECO:0007669"/>
    <property type="project" value="UniProtKB-ARBA"/>
</dbReference>
<dbReference type="Pfam" id="PF23598">
    <property type="entry name" value="LRR_14"/>
    <property type="match status" value="1"/>
</dbReference>
<dbReference type="SMART" id="SM00255">
    <property type="entry name" value="TIR"/>
    <property type="match status" value="1"/>
</dbReference>
<evidence type="ECO:0000256" key="3">
    <source>
        <dbReference type="ARBA" id="ARBA00022821"/>
    </source>
</evidence>
<keyword evidence="4" id="KW-0520">NAD</keyword>
<dbReference type="GO" id="GO:0043531">
    <property type="term" value="F:ADP binding"/>
    <property type="evidence" value="ECO:0007669"/>
    <property type="project" value="InterPro"/>
</dbReference>
<dbReference type="Gramene" id="QL07p006348:mrna">
    <property type="protein sequence ID" value="QL07p006348:mrna"/>
    <property type="gene ID" value="QL07p006348"/>
</dbReference>
<dbReference type="FunFam" id="3.40.50.10140:FF:000007">
    <property type="entry name" value="Disease resistance protein (TIR-NBS-LRR class)"/>
    <property type="match status" value="1"/>
</dbReference>
<dbReference type="OMA" id="IMEDMEC"/>
<dbReference type="InterPro" id="IPR036390">
    <property type="entry name" value="WH_DNA-bd_sf"/>
</dbReference>
<dbReference type="EMBL" id="LRBV02000007">
    <property type="status" value="NOT_ANNOTATED_CDS"/>
    <property type="molecule type" value="Genomic_DNA"/>
</dbReference>
<dbReference type="InterPro" id="IPR042197">
    <property type="entry name" value="Apaf_helical"/>
</dbReference>
<evidence type="ECO:0000256" key="1">
    <source>
        <dbReference type="ARBA" id="ARBA00022614"/>
    </source>
</evidence>
<dbReference type="SUPFAM" id="SSF46785">
    <property type="entry name" value="Winged helix' DNA-binding domain"/>
    <property type="match status" value="1"/>
</dbReference>
<dbReference type="InterPro" id="IPR058192">
    <property type="entry name" value="WHD_ROQ1-like"/>
</dbReference>
<dbReference type="InterPro" id="IPR035897">
    <property type="entry name" value="Toll_tir_struct_dom_sf"/>
</dbReference>
<keyword evidence="8" id="KW-1185">Reference proteome</keyword>
<accession>A0A7N2M259</accession>
<evidence type="ECO:0000259" key="6">
    <source>
        <dbReference type="PROSITE" id="PS50104"/>
    </source>
</evidence>
<dbReference type="InterPro" id="IPR055414">
    <property type="entry name" value="LRR_R13L4/SHOC2-like"/>
</dbReference>
<keyword evidence="1" id="KW-0433">Leucine-rich repeat</keyword>
<name>A0A7N2M259_QUELO</name>
<dbReference type="InterPro" id="IPR003591">
    <property type="entry name" value="Leu-rich_rpt_typical-subtyp"/>
</dbReference>
<evidence type="ECO:0000256" key="5">
    <source>
        <dbReference type="SAM" id="MobiDB-lite"/>
    </source>
</evidence>
<dbReference type="SUPFAM" id="SSF52200">
    <property type="entry name" value="Toll/Interleukin receptor TIR domain"/>
    <property type="match status" value="1"/>
</dbReference>
<dbReference type="Gene3D" id="1.10.8.430">
    <property type="entry name" value="Helical domain of apoptotic protease-activating factors"/>
    <property type="match status" value="1"/>
</dbReference>
<reference evidence="7" key="2">
    <citation type="submission" date="2021-01" db="UniProtKB">
        <authorList>
            <consortium name="EnsemblPlants"/>
        </authorList>
    </citation>
    <scope>IDENTIFICATION</scope>
</reference>
<dbReference type="SMART" id="SM00369">
    <property type="entry name" value="LRR_TYP"/>
    <property type="match status" value="4"/>
</dbReference>
<dbReference type="Pfam" id="PF00931">
    <property type="entry name" value="NB-ARC"/>
    <property type="match status" value="1"/>
</dbReference>
<dbReference type="InterPro" id="IPR032675">
    <property type="entry name" value="LRR_dom_sf"/>
</dbReference>
<dbReference type="Gene3D" id="3.80.10.10">
    <property type="entry name" value="Ribonuclease Inhibitor"/>
    <property type="match status" value="3"/>
</dbReference>
<dbReference type="Gene3D" id="3.40.50.300">
    <property type="entry name" value="P-loop containing nucleotide triphosphate hydrolases"/>
    <property type="match status" value="1"/>
</dbReference>
<dbReference type="Gene3D" id="3.40.50.10140">
    <property type="entry name" value="Toll/interleukin-1 receptor homology (TIR) domain"/>
    <property type="match status" value="1"/>
</dbReference>
<evidence type="ECO:0000256" key="2">
    <source>
        <dbReference type="ARBA" id="ARBA00022737"/>
    </source>
</evidence>
<keyword evidence="3" id="KW-0611">Plant defense</keyword>
<dbReference type="InterPro" id="IPR044974">
    <property type="entry name" value="Disease_R_plants"/>
</dbReference>
<dbReference type="Proteomes" id="UP000594261">
    <property type="component" value="Chromosome 7"/>
</dbReference>
<keyword evidence="2" id="KW-0677">Repeat</keyword>
<dbReference type="InParanoid" id="A0A7N2M259"/>
<dbReference type="PROSITE" id="PS50104">
    <property type="entry name" value="TIR"/>
    <property type="match status" value="1"/>
</dbReference>
<dbReference type="InterPro" id="IPR002182">
    <property type="entry name" value="NB-ARC"/>
</dbReference>
<organism evidence="7 8">
    <name type="scientific">Quercus lobata</name>
    <name type="common">Valley oak</name>
    <dbReference type="NCBI Taxonomy" id="97700"/>
    <lineage>
        <taxon>Eukaryota</taxon>
        <taxon>Viridiplantae</taxon>
        <taxon>Streptophyta</taxon>
        <taxon>Embryophyta</taxon>
        <taxon>Tracheophyta</taxon>
        <taxon>Spermatophyta</taxon>
        <taxon>Magnoliopsida</taxon>
        <taxon>eudicotyledons</taxon>
        <taxon>Gunneridae</taxon>
        <taxon>Pentapetalae</taxon>
        <taxon>rosids</taxon>
        <taxon>fabids</taxon>
        <taxon>Fagales</taxon>
        <taxon>Fagaceae</taxon>
        <taxon>Quercus</taxon>
    </lineage>
</organism>
<dbReference type="Pfam" id="PF01582">
    <property type="entry name" value="TIR"/>
    <property type="match status" value="1"/>
</dbReference>
<reference evidence="7 8" key="1">
    <citation type="journal article" date="2016" name="G3 (Bethesda)">
        <title>First Draft Assembly and Annotation of the Genome of a California Endemic Oak Quercus lobata Nee (Fagaceae).</title>
        <authorList>
            <person name="Sork V.L."/>
            <person name="Fitz-Gibbon S.T."/>
            <person name="Puiu D."/>
            <person name="Crepeau M."/>
            <person name="Gugger P.F."/>
            <person name="Sherman R."/>
            <person name="Stevens K."/>
            <person name="Langley C.H."/>
            <person name="Pellegrini M."/>
            <person name="Salzberg S.L."/>
        </authorList>
    </citation>
    <scope>NUCLEOTIDE SEQUENCE [LARGE SCALE GENOMIC DNA]</scope>
    <source>
        <strain evidence="7 8">cv. SW786</strain>
    </source>
</reference>
<feature type="region of interest" description="Disordered" evidence="5">
    <location>
        <begin position="1"/>
        <end position="24"/>
    </location>
</feature>
<evidence type="ECO:0000313" key="8">
    <source>
        <dbReference type="Proteomes" id="UP000594261"/>
    </source>
</evidence>
<dbReference type="InterPro" id="IPR027417">
    <property type="entry name" value="P-loop_NTPase"/>
</dbReference>
<dbReference type="SUPFAM" id="SSF52047">
    <property type="entry name" value="RNI-like"/>
    <property type="match status" value="2"/>
</dbReference>
<evidence type="ECO:0000256" key="4">
    <source>
        <dbReference type="ARBA" id="ARBA00023027"/>
    </source>
</evidence>
<proteinExistence type="predicted"/>
<dbReference type="Pfam" id="PF23282">
    <property type="entry name" value="WHD_ROQ1"/>
    <property type="match status" value="1"/>
</dbReference>
<protein>
    <recommendedName>
        <fullName evidence="6">TIR domain-containing protein</fullName>
    </recommendedName>
</protein>
<dbReference type="GO" id="GO:0007165">
    <property type="term" value="P:signal transduction"/>
    <property type="evidence" value="ECO:0007669"/>
    <property type="project" value="InterPro"/>
</dbReference>
<dbReference type="SUPFAM" id="SSF52540">
    <property type="entry name" value="P-loop containing nucleoside triphosphate hydrolases"/>
    <property type="match status" value="1"/>
</dbReference>